<dbReference type="OrthoDB" id="8120565at2759"/>
<feature type="domain" description="Major facilitator superfamily (MFS) profile" evidence="11">
    <location>
        <begin position="52"/>
        <end position="486"/>
    </location>
</feature>
<name>A0A165DEG4_EXIGL</name>
<evidence type="ECO:0000256" key="7">
    <source>
        <dbReference type="ARBA" id="ARBA00049119"/>
    </source>
</evidence>
<evidence type="ECO:0000313" key="12">
    <source>
        <dbReference type="EMBL" id="KZV84354.1"/>
    </source>
</evidence>
<feature type="transmembrane region" description="Helical" evidence="10">
    <location>
        <begin position="433"/>
        <end position="455"/>
    </location>
</feature>
<dbReference type="PANTHER" id="PTHR48022:SF14">
    <property type="entry name" value="MAJOR FACILITATOR SUPERFAMILY (MFS) PROFILE DOMAIN-CONTAINING PROTEIN-RELATED"/>
    <property type="match status" value="1"/>
</dbReference>
<evidence type="ECO:0000259" key="11">
    <source>
        <dbReference type="PROSITE" id="PS50850"/>
    </source>
</evidence>
<dbReference type="InterPro" id="IPR020846">
    <property type="entry name" value="MFS_dom"/>
</dbReference>
<protein>
    <submittedName>
        <fullName evidence="12">General substrate transporter</fullName>
    </submittedName>
</protein>
<evidence type="ECO:0000256" key="1">
    <source>
        <dbReference type="ARBA" id="ARBA00004141"/>
    </source>
</evidence>
<feature type="transmembrane region" description="Helical" evidence="10">
    <location>
        <begin position="178"/>
        <end position="199"/>
    </location>
</feature>
<dbReference type="GO" id="GO:0005351">
    <property type="term" value="F:carbohydrate:proton symporter activity"/>
    <property type="evidence" value="ECO:0007669"/>
    <property type="project" value="TreeGrafter"/>
</dbReference>
<keyword evidence="6 10" id="KW-0472">Membrane</keyword>
<feature type="transmembrane region" description="Helical" evidence="10">
    <location>
        <begin position="362"/>
        <end position="382"/>
    </location>
</feature>
<keyword evidence="5 10" id="KW-1133">Transmembrane helix</keyword>
<dbReference type="PROSITE" id="PS50850">
    <property type="entry name" value="MFS"/>
    <property type="match status" value="1"/>
</dbReference>
<dbReference type="EMBL" id="KV426228">
    <property type="protein sequence ID" value="KZV84354.1"/>
    <property type="molecule type" value="Genomic_DNA"/>
</dbReference>
<evidence type="ECO:0000256" key="5">
    <source>
        <dbReference type="ARBA" id="ARBA00022989"/>
    </source>
</evidence>
<dbReference type="InterPro" id="IPR050360">
    <property type="entry name" value="MFS_Sugar_Transporters"/>
</dbReference>
<evidence type="ECO:0000256" key="9">
    <source>
        <dbReference type="SAM" id="MobiDB-lite"/>
    </source>
</evidence>
<feature type="transmembrane region" description="Helical" evidence="10">
    <location>
        <begin position="461"/>
        <end position="479"/>
    </location>
</feature>
<dbReference type="InterPro" id="IPR005828">
    <property type="entry name" value="MFS_sugar_transport-like"/>
</dbReference>
<dbReference type="PRINTS" id="PR00171">
    <property type="entry name" value="SUGRTRNSPORT"/>
</dbReference>
<dbReference type="FunFam" id="1.20.1250.20:FF:000134">
    <property type="entry name" value="MFS sugar transporter protein"/>
    <property type="match status" value="1"/>
</dbReference>
<keyword evidence="4 10" id="KW-0812">Transmembrane</keyword>
<accession>A0A165DEG4</accession>
<feature type="region of interest" description="Disordered" evidence="9">
    <location>
        <begin position="1"/>
        <end position="21"/>
    </location>
</feature>
<dbReference type="PROSITE" id="PS00216">
    <property type="entry name" value="SUGAR_TRANSPORT_1"/>
    <property type="match status" value="1"/>
</dbReference>
<sequence length="538" mass="57472">MTTSDYVALPSSSSSPSATTRTLQNGGHITVTSLEPLQYTYAFGRTTFTIVCALLAALGGISFGYDQGVIANVLVMPDFVARFPATPAQVGWMTAILELGALLGALGASAVADRWSRRYAICLASAVFCVGSTIQAAAWSFDSLTFGRAVGGIGIGALSMLAPLYITEISAPDVRGRLLALEQLAICTGVVMGFWAGFFTRSLGGSIAWRLPLAVQAIPGVVLGIGCLFLPPSPRYLVLRDDLLGAQRSLARLRNLHPHDALLQLELLEIRIDVALSKESSWSSLWTTYRPRTLIGMGIGFFQPDARTEWTGINALLYYGPTLMAKLGLEASLVGAGGIGIVQVLAVGPALGLIDSAGRRPLLIYGAAAMAIMHASVSALTWKYDTIWDQHALAGWTAVGLLYLFTMAYGVSFGPVTWVLPAEVFPTSIRSRGIAVSTASTWFNNFLVGLLTPVMLDYSAAATYAVFACACVIAGIWAARYVPETRGLALEEVDRAFGTKEQEGETEARHKMEEQLGLGRLVREIVDLDENENEDGEG</sequence>
<dbReference type="SUPFAM" id="SSF103473">
    <property type="entry name" value="MFS general substrate transporter"/>
    <property type="match status" value="1"/>
</dbReference>
<feature type="transmembrane region" description="Helical" evidence="10">
    <location>
        <begin position="394"/>
        <end position="421"/>
    </location>
</feature>
<keyword evidence="3 8" id="KW-0813">Transport</keyword>
<dbReference type="PANTHER" id="PTHR48022">
    <property type="entry name" value="PLASTIDIC GLUCOSE TRANSPORTER 4"/>
    <property type="match status" value="1"/>
</dbReference>
<dbReference type="GO" id="GO:0016020">
    <property type="term" value="C:membrane"/>
    <property type="evidence" value="ECO:0007669"/>
    <property type="project" value="UniProtKB-SubCell"/>
</dbReference>
<dbReference type="NCBIfam" id="TIGR00879">
    <property type="entry name" value="SP"/>
    <property type="match status" value="1"/>
</dbReference>
<evidence type="ECO:0000256" key="10">
    <source>
        <dbReference type="SAM" id="Phobius"/>
    </source>
</evidence>
<dbReference type="Pfam" id="PF00083">
    <property type="entry name" value="Sugar_tr"/>
    <property type="match status" value="1"/>
</dbReference>
<evidence type="ECO:0000256" key="3">
    <source>
        <dbReference type="ARBA" id="ARBA00022448"/>
    </source>
</evidence>
<organism evidence="12 13">
    <name type="scientific">Exidia glandulosa HHB12029</name>
    <dbReference type="NCBI Taxonomy" id="1314781"/>
    <lineage>
        <taxon>Eukaryota</taxon>
        <taxon>Fungi</taxon>
        <taxon>Dikarya</taxon>
        <taxon>Basidiomycota</taxon>
        <taxon>Agaricomycotina</taxon>
        <taxon>Agaricomycetes</taxon>
        <taxon>Auriculariales</taxon>
        <taxon>Exidiaceae</taxon>
        <taxon>Exidia</taxon>
    </lineage>
</organism>
<dbReference type="AlphaFoldDB" id="A0A165DEG4"/>
<dbReference type="Proteomes" id="UP000077266">
    <property type="component" value="Unassembled WGS sequence"/>
</dbReference>
<comment type="subcellular location">
    <subcellularLocation>
        <location evidence="1">Membrane</location>
        <topology evidence="1">Multi-pass membrane protein</topology>
    </subcellularLocation>
</comment>
<evidence type="ECO:0000256" key="6">
    <source>
        <dbReference type="ARBA" id="ARBA00023136"/>
    </source>
</evidence>
<dbReference type="STRING" id="1314781.A0A165DEG4"/>
<gene>
    <name evidence="12" type="ORF">EXIGLDRAFT_753887</name>
</gene>
<feature type="transmembrane region" description="Helical" evidence="10">
    <location>
        <begin position="90"/>
        <end position="112"/>
    </location>
</feature>
<reference evidence="12 13" key="1">
    <citation type="journal article" date="2016" name="Mol. Biol. Evol.">
        <title>Comparative Genomics of Early-Diverging Mushroom-Forming Fungi Provides Insights into the Origins of Lignocellulose Decay Capabilities.</title>
        <authorList>
            <person name="Nagy L.G."/>
            <person name="Riley R."/>
            <person name="Tritt A."/>
            <person name="Adam C."/>
            <person name="Daum C."/>
            <person name="Floudas D."/>
            <person name="Sun H."/>
            <person name="Yadav J.S."/>
            <person name="Pangilinan J."/>
            <person name="Larsson K.H."/>
            <person name="Matsuura K."/>
            <person name="Barry K."/>
            <person name="Labutti K."/>
            <person name="Kuo R."/>
            <person name="Ohm R.A."/>
            <person name="Bhattacharya S.S."/>
            <person name="Shirouzu T."/>
            <person name="Yoshinaga Y."/>
            <person name="Martin F.M."/>
            <person name="Grigoriev I.V."/>
            <person name="Hibbett D.S."/>
        </authorList>
    </citation>
    <scope>NUCLEOTIDE SEQUENCE [LARGE SCALE GENOMIC DNA]</scope>
    <source>
        <strain evidence="12 13">HHB12029</strain>
    </source>
</reference>
<dbReference type="InterPro" id="IPR005829">
    <property type="entry name" value="Sugar_transporter_CS"/>
</dbReference>
<dbReference type="InterPro" id="IPR003663">
    <property type="entry name" value="Sugar/inositol_transpt"/>
</dbReference>
<keyword evidence="13" id="KW-1185">Reference proteome</keyword>
<evidence type="ECO:0000256" key="8">
    <source>
        <dbReference type="RuleBase" id="RU003346"/>
    </source>
</evidence>
<comment type="catalytic activity">
    <reaction evidence="7">
        <text>myo-inositol(out) + H(+)(out) = myo-inositol(in) + H(+)(in)</text>
        <dbReference type="Rhea" id="RHEA:60364"/>
        <dbReference type="ChEBI" id="CHEBI:15378"/>
        <dbReference type="ChEBI" id="CHEBI:17268"/>
    </reaction>
</comment>
<evidence type="ECO:0000256" key="4">
    <source>
        <dbReference type="ARBA" id="ARBA00022692"/>
    </source>
</evidence>
<proteinExistence type="inferred from homology"/>
<dbReference type="PROSITE" id="PS00217">
    <property type="entry name" value="SUGAR_TRANSPORT_2"/>
    <property type="match status" value="1"/>
</dbReference>
<dbReference type="InParanoid" id="A0A165DEG4"/>
<evidence type="ECO:0000256" key="2">
    <source>
        <dbReference type="ARBA" id="ARBA00010992"/>
    </source>
</evidence>
<dbReference type="Gene3D" id="1.20.1250.20">
    <property type="entry name" value="MFS general substrate transporter like domains"/>
    <property type="match status" value="1"/>
</dbReference>
<comment type="similarity">
    <text evidence="2 8">Belongs to the major facilitator superfamily. Sugar transporter (TC 2.A.1.1) family.</text>
</comment>
<feature type="transmembrane region" description="Helical" evidence="10">
    <location>
        <begin position="145"/>
        <end position="166"/>
    </location>
</feature>
<dbReference type="InterPro" id="IPR036259">
    <property type="entry name" value="MFS_trans_sf"/>
</dbReference>
<feature type="transmembrane region" description="Helical" evidence="10">
    <location>
        <begin position="119"/>
        <end position="139"/>
    </location>
</feature>
<evidence type="ECO:0000313" key="13">
    <source>
        <dbReference type="Proteomes" id="UP000077266"/>
    </source>
</evidence>
<feature type="transmembrane region" description="Helical" evidence="10">
    <location>
        <begin position="48"/>
        <end position="70"/>
    </location>
</feature>